<gene>
    <name evidence="2" type="ORF">IHE70_01410</name>
</gene>
<evidence type="ECO:0000313" key="2">
    <source>
        <dbReference type="EMBL" id="MBD9721921.1"/>
    </source>
</evidence>
<proteinExistence type="predicted"/>
<dbReference type="RefSeq" id="WP_192358932.1">
    <property type="nucleotide sequence ID" value="NZ_CP119182.1"/>
</dbReference>
<dbReference type="GeneID" id="79929267"/>
<comment type="caution">
    <text evidence="2">The sequence shown here is derived from an EMBL/GenBank/DDBJ whole genome shotgun (WGS) entry which is preliminary data.</text>
</comment>
<feature type="region of interest" description="Disordered" evidence="1">
    <location>
        <begin position="65"/>
        <end position="84"/>
    </location>
</feature>
<protein>
    <submittedName>
        <fullName evidence="2">Helix-turn-helix domain-containing protein</fullName>
    </submittedName>
</protein>
<evidence type="ECO:0000256" key="1">
    <source>
        <dbReference type="SAM" id="MobiDB-lite"/>
    </source>
</evidence>
<accession>A0A927KX15</accession>
<name>A0A927KX15_9ACTN</name>
<organism evidence="2 3">
    <name type="scientific">Streptomyces caniscabiei</name>
    <dbReference type="NCBI Taxonomy" id="2746961"/>
    <lineage>
        <taxon>Bacteria</taxon>
        <taxon>Bacillati</taxon>
        <taxon>Actinomycetota</taxon>
        <taxon>Actinomycetes</taxon>
        <taxon>Kitasatosporales</taxon>
        <taxon>Streptomycetaceae</taxon>
        <taxon>Streptomyces</taxon>
    </lineage>
</organism>
<dbReference type="EMBL" id="JACYXT010000001">
    <property type="protein sequence ID" value="MBD9721921.1"/>
    <property type="molecule type" value="Genomic_DNA"/>
</dbReference>
<evidence type="ECO:0000313" key="3">
    <source>
        <dbReference type="Proteomes" id="UP000661025"/>
    </source>
</evidence>
<dbReference type="AlphaFoldDB" id="A0A927KX15"/>
<dbReference type="Proteomes" id="UP000661025">
    <property type="component" value="Unassembled WGS sequence"/>
</dbReference>
<reference evidence="2" key="1">
    <citation type="submission" date="2020-09" db="EMBL/GenBank/DDBJ databases">
        <title>Streptomyces canutascabiei sp. nov., which causes potato common scab and is distributed across the world.</title>
        <authorList>
            <person name="Nguyen H.P."/>
            <person name="Weisberg A.J."/>
            <person name="Chang J.H."/>
            <person name="Clarke C.R."/>
        </authorList>
    </citation>
    <scope>NUCLEOTIDE SEQUENCE</scope>
    <source>
        <strain evidence="2">ID-01-6.2a</strain>
    </source>
</reference>
<sequence>MKIRSDVTELLRQGFNNAEIAEETGLHKRTIAQARHRLGIPNATRRRRPTRLERLYLEAVPTGRVKDWKPPAGRMPLSPDQQRANRERLLAALRDPAA</sequence>